<dbReference type="PANTHER" id="PTHR43248">
    <property type="entry name" value="2-SUCCINYL-6-HYDROXY-2,4-CYCLOHEXADIENE-1-CARBOXYLATE SYNTHASE"/>
    <property type="match status" value="1"/>
</dbReference>
<dbReference type="GO" id="GO:0016787">
    <property type="term" value="F:hydrolase activity"/>
    <property type="evidence" value="ECO:0007669"/>
    <property type="project" value="UniProtKB-KW"/>
</dbReference>
<sequence>MTTTQAMNPSPARGRPARRRRLVAGITGLASVWGCLIASSPAVAVEEARPRIDWQECPVYSDEVLLARGITENRLPEARAVLERLECGEIDVPLDYEDPHGEQVSVAVTRLPAENQERRLGSLAVNPGGPGGSGFLMPFDLVMRNEASARLDDRYDLIGFDPRGVGYSTTPDCGRPGRGPAAPGPLTETAAREMYDDAAAWNQACGQTDPDFVGALTTENIARDLDRVRRALGERKLSFFGVSWGTRLGVVYRGLFPRGVDRMFLDSVVLPGITWDETSEARAAATERNFARFAEWLAARNAGYGLGTTADEVAATVQDLVRSYDQAPHLYTDIGVYGDGALVARMATRDSREWDRAGQALAELLSTVGAPDGPAPPAVRELAGAGGRAPQVPPGAPEPFNSATQQAIGCNGDPERPAFEETWAAYQERLAENPVTGRSGIFSAGCAGWPLPAQEGELNASRGSLVLSGHRWETAAPYEWTPMTRALVGGRVYTVGDDVHGSALRTEDCAEDVVGYFETGRIDRGCTGSPVP</sequence>
<evidence type="ECO:0000313" key="6">
    <source>
        <dbReference type="EMBL" id="MDT0445339.1"/>
    </source>
</evidence>
<dbReference type="EMBL" id="JAVREV010000013">
    <property type="protein sequence ID" value="MDT0445339.1"/>
    <property type="molecule type" value="Genomic_DNA"/>
</dbReference>
<comment type="similarity">
    <text evidence="1">Belongs to the peptidase S33 family.</text>
</comment>
<evidence type="ECO:0000259" key="4">
    <source>
        <dbReference type="Pfam" id="PF00561"/>
    </source>
</evidence>
<dbReference type="SUPFAM" id="SSF53474">
    <property type="entry name" value="alpha/beta-Hydrolases"/>
    <property type="match status" value="1"/>
</dbReference>
<dbReference type="PANTHER" id="PTHR43248:SF29">
    <property type="entry name" value="TRIPEPTIDYL AMINOPEPTIDASE"/>
    <property type="match status" value="1"/>
</dbReference>
<organism evidence="6 7">
    <name type="scientific">Streptomyces johnsoniae</name>
    <dbReference type="NCBI Taxonomy" id="3075532"/>
    <lineage>
        <taxon>Bacteria</taxon>
        <taxon>Bacillati</taxon>
        <taxon>Actinomycetota</taxon>
        <taxon>Actinomycetes</taxon>
        <taxon>Kitasatosporales</taxon>
        <taxon>Streptomycetaceae</taxon>
        <taxon>Streptomyces</taxon>
    </lineage>
</organism>
<dbReference type="Gene3D" id="3.40.50.1820">
    <property type="entry name" value="alpha/beta hydrolase"/>
    <property type="match status" value="1"/>
</dbReference>
<dbReference type="InterPro" id="IPR013595">
    <property type="entry name" value="Pept_S33_TAP-like_C"/>
</dbReference>
<keyword evidence="2" id="KW-0732">Signal</keyword>
<protein>
    <submittedName>
        <fullName evidence="6">Alpha/beta fold hydrolase</fullName>
    </submittedName>
</protein>
<proteinExistence type="inferred from homology"/>
<dbReference type="InterPro" id="IPR000073">
    <property type="entry name" value="AB_hydrolase_1"/>
</dbReference>
<dbReference type="InterPro" id="IPR029058">
    <property type="entry name" value="AB_hydrolase_fold"/>
</dbReference>
<evidence type="ECO:0000256" key="1">
    <source>
        <dbReference type="ARBA" id="ARBA00010088"/>
    </source>
</evidence>
<dbReference type="Proteomes" id="UP001183615">
    <property type="component" value="Unassembled WGS sequence"/>
</dbReference>
<comment type="caution">
    <text evidence="6">The sequence shown here is derived from an EMBL/GenBank/DDBJ whole genome shotgun (WGS) entry which is preliminary data.</text>
</comment>
<accession>A0ABU2SA75</accession>
<feature type="domain" description="AB hydrolase-1" evidence="4">
    <location>
        <begin position="126"/>
        <end position="305"/>
    </location>
</feature>
<dbReference type="InterPro" id="IPR051601">
    <property type="entry name" value="Serine_prot/Carboxylest_S33"/>
</dbReference>
<gene>
    <name evidence="6" type="ORF">RM779_22440</name>
</gene>
<keyword evidence="7" id="KW-1185">Reference proteome</keyword>
<evidence type="ECO:0000259" key="5">
    <source>
        <dbReference type="Pfam" id="PF08386"/>
    </source>
</evidence>
<feature type="domain" description="Peptidase S33 tripeptidyl aminopeptidase-like C-terminal" evidence="5">
    <location>
        <begin position="445"/>
        <end position="524"/>
    </location>
</feature>
<name>A0ABU2SA75_9ACTN</name>
<evidence type="ECO:0000313" key="7">
    <source>
        <dbReference type="Proteomes" id="UP001183615"/>
    </source>
</evidence>
<evidence type="ECO:0000256" key="3">
    <source>
        <dbReference type="ARBA" id="ARBA00022801"/>
    </source>
</evidence>
<evidence type="ECO:0000256" key="2">
    <source>
        <dbReference type="ARBA" id="ARBA00022729"/>
    </source>
</evidence>
<dbReference type="Pfam" id="PF00561">
    <property type="entry name" value="Abhydrolase_1"/>
    <property type="match status" value="1"/>
</dbReference>
<dbReference type="RefSeq" id="WP_311619555.1">
    <property type="nucleotide sequence ID" value="NZ_JAVREV010000013.1"/>
</dbReference>
<keyword evidence="3 6" id="KW-0378">Hydrolase</keyword>
<reference evidence="7" key="1">
    <citation type="submission" date="2023-07" db="EMBL/GenBank/DDBJ databases">
        <title>30 novel species of actinomycetes from the DSMZ collection.</title>
        <authorList>
            <person name="Nouioui I."/>
        </authorList>
    </citation>
    <scope>NUCLEOTIDE SEQUENCE [LARGE SCALE GENOMIC DNA]</scope>
    <source>
        <strain evidence="7">DSM 41886</strain>
    </source>
</reference>
<dbReference type="Pfam" id="PF08386">
    <property type="entry name" value="Abhydrolase_4"/>
    <property type="match status" value="1"/>
</dbReference>